<proteinExistence type="predicted"/>
<dbReference type="Pfam" id="PF13439">
    <property type="entry name" value="Glyco_transf_4"/>
    <property type="match status" value="1"/>
</dbReference>
<dbReference type="EMBL" id="MFGB01000025">
    <property type="protein sequence ID" value="OGF24940.1"/>
    <property type="molecule type" value="Genomic_DNA"/>
</dbReference>
<feature type="domain" description="Glycosyltransferase subfamily 4-like N-terminal" evidence="2">
    <location>
        <begin position="113"/>
        <end position="176"/>
    </location>
</feature>
<evidence type="ECO:0000259" key="2">
    <source>
        <dbReference type="Pfam" id="PF13439"/>
    </source>
</evidence>
<evidence type="ECO:0000259" key="1">
    <source>
        <dbReference type="Pfam" id="PF00534"/>
    </source>
</evidence>
<dbReference type="GO" id="GO:0016757">
    <property type="term" value="F:glycosyltransferase activity"/>
    <property type="evidence" value="ECO:0007669"/>
    <property type="project" value="InterPro"/>
</dbReference>
<feature type="domain" description="Glycosyl transferase family 1" evidence="1">
    <location>
        <begin position="186"/>
        <end position="362"/>
    </location>
</feature>
<dbReference type="Pfam" id="PF00534">
    <property type="entry name" value="Glycos_transf_1"/>
    <property type="match status" value="1"/>
</dbReference>
<dbReference type="InterPro" id="IPR001296">
    <property type="entry name" value="Glyco_trans_1"/>
</dbReference>
<sequence>MSKSKNPGILYVASYPPRECGIATFTKRLTTAIDKEFNPEIKSRICAINSNGSSIYNYPRKVVMQINETEIEDYINRANEINKSQEIRLVNIQHEYGLFGGEQGEFLIPFIELLNKPVVITMHTVLPRPDDKMRKVGEVIAKKSAAIVVMNSRAKEILRTVYHVDQNKIHVIPHGVFHVPFPSKSKAKQKLNLSGRTIISTFGMISRDKGIEYAIEALPDVVAVYPDVLYLIIGATHPQVLKREGEKYRNKLRRLIVKHNLKDHVKFYDRYLEEKEVVDFLKATDIYVYPMLSREQASSGSLSDAMACGCPAIATPSQYAKSVLNHERGILVRFRNSKDIKAALLELLSDPKARKEMIKNTYFYTRFMTWQNVALSYFKLFNRFAKIVPQEKGKLPAISLDYIKTLTDDFGIIQFAVHTKPDTHSGYCLDDNTRALLGCAIRYGRHRVKSTLNLINIYLKFMEFTQKPNGRFHNFVSYQRTYNDINESDDSFGRAIWALGTVVGNKDLPDDIISKARKILDKSIESNFELSSLRGVAFSIIGLSRLAEAMAAAGQTDEQSAKVTALIEKLSNRLLEEWSYQQKISSDRNWQWFEDCLTYSNYKLPEALYHAYRVTKDKKYLNIAEKSLQFLISTTFENKEYFSPIGQDGWYFRNGKRAYYDQQPEDAASATEALVMAHKVTKKKIYKDKAEMAFYWFLGKNHLNQMVYDEATGGCYDGLGRYSLNFNQGAESTLSYFLARLAIEEIEK</sequence>
<evidence type="ECO:0000313" key="4">
    <source>
        <dbReference type="Proteomes" id="UP000178367"/>
    </source>
</evidence>
<dbReference type="Proteomes" id="UP000178367">
    <property type="component" value="Unassembled WGS sequence"/>
</dbReference>
<dbReference type="Gene3D" id="1.50.10.20">
    <property type="match status" value="1"/>
</dbReference>
<dbReference type="InterPro" id="IPR028098">
    <property type="entry name" value="Glyco_trans_4-like_N"/>
</dbReference>
<comment type="caution">
    <text evidence="3">The sequence shown here is derived from an EMBL/GenBank/DDBJ whole genome shotgun (WGS) entry which is preliminary data.</text>
</comment>
<name>A0A1F5SDZ3_9BACT</name>
<evidence type="ECO:0000313" key="3">
    <source>
        <dbReference type="EMBL" id="OGF24940.1"/>
    </source>
</evidence>
<dbReference type="PANTHER" id="PTHR12526:SF572">
    <property type="entry name" value="BLL5144 PROTEIN"/>
    <property type="match status" value="1"/>
</dbReference>
<dbReference type="InterPro" id="IPR008928">
    <property type="entry name" value="6-hairpin_glycosidase_sf"/>
</dbReference>
<dbReference type="CDD" id="cd03822">
    <property type="entry name" value="GT4_mannosyltransferase-like"/>
    <property type="match status" value="1"/>
</dbReference>
<dbReference type="SUPFAM" id="SSF53756">
    <property type="entry name" value="UDP-Glycosyltransferase/glycogen phosphorylase"/>
    <property type="match status" value="1"/>
</dbReference>
<dbReference type="Gene3D" id="3.40.50.2000">
    <property type="entry name" value="Glycogen Phosphorylase B"/>
    <property type="match status" value="2"/>
</dbReference>
<reference evidence="3 4" key="1">
    <citation type="journal article" date="2016" name="Nat. Commun.">
        <title>Thousands of microbial genomes shed light on interconnected biogeochemical processes in an aquifer system.</title>
        <authorList>
            <person name="Anantharaman K."/>
            <person name="Brown C.T."/>
            <person name="Hug L.A."/>
            <person name="Sharon I."/>
            <person name="Castelle C.J."/>
            <person name="Probst A.J."/>
            <person name="Thomas B.C."/>
            <person name="Singh A."/>
            <person name="Wilkins M.J."/>
            <person name="Karaoz U."/>
            <person name="Brodie E.L."/>
            <person name="Williams K.H."/>
            <person name="Hubbard S.S."/>
            <person name="Banfield J.F."/>
        </authorList>
    </citation>
    <scope>NUCLEOTIDE SEQUENCE [LARGE SCALE GENOMIC DNA]</scope>
</reference>
<accession>A0A1F5SDZ3</accession>
<dbReference type="STRING" id="1797994.A2227_04605"/>
<protein>
    <recommendedName>
        <fullName evidence="5">Glycosyl transferase family 1 domain-containing protein</fullName>
    </recommendedName>
</protein>
<dbReference type="SUPFAM" id="SSF48208">
    <property type="entry name" value="Six-hairpin glycosidases"/>
    <property type="match status" value="1"/>
</dbReference>
<dbReference type="GO" id="GO:0005975">
    <property type="term" value="P:carbohydrate metabolic process"/>
    <property type="evidence" value="ECO:0007669"/>
    <property type="project" value="InterPro"/>
</dbReference>
<evidence type="ECO:0008006" key="5">
    <source>
        <dbReference type="Google" id="ProtNLM"/>
    </source>
</evidence>
<gene>
    <name evidence="3" type="ORF">A2227_04605</name>
</gene>
<organism evidence="3 4">
    <name type="scientific">Candidatus Falkowbacteria bacterium RIFOXYA2_FULL_47_19</name>
    <dbReference type="NCBI Taxonomy" id="1797994"/>
    <lineage>
        <taxon>Bacteria</taxon>
        <taxon>Candidatus Falkowiibacteriota</taxon>
    </lineage>
</organism>
<dbReference type="AlphaFoldDB" id="A0A1F5SDZ3"/>
<dbReference type="PANTHER" id="PTHR12526">
    <property type="entry name" value="GLYCOSYLTRANSFERASE"/>
    <property type="match status" value="1"/>
</dbReference>